<evidence type="ECO:0000313" key="4">
    <source>
        <dbReference type="Proteomes" id="UP000018001"/>
    </source>
</evidence>
<dbReference type="AlphaFoldDB" id="V5FSS4"/>
<dbReference type="InterPro" id="IPR029164">
    <property type="entry name" value="PIG-Y"/>
</dbReference>
<name>V5FSS4_BYSSN</name>
<evidence type="ECO:0000256" key="1">
    <source>
        <dbReference type="SAM" id="MobiDB-lite"/>
    </source>
</evidence>
<feature type="transmembrane region" description="Helical" evidence="2">
    <location>
        <begin position="410"/>
        <end position="434"/>
    </location>
</feature>
<feature type="compositionally biased region" description="Low complexity" evidence="1">
    <location>
        <begin position="290"/>
        <end position="302"/>
    </location>
</feature>
<comment type="caution">
    <text evidence="3">The sequence shown here is derived from an EMBL/GenBank/DDBJ whole genome shotgun (WGS) entry which is preliminary data.</text>
</comment>
<feature type="region of interest" description="Disordered" evidence="1">
    <location>
        <begin position="289"/>
        <end position="321"/>
    </location>
</feature>
<protein>
    <submittedName>
        <fullName evidence="3">Uncharacterized protein</fullName>
    </submittedName>
</protein>
<accession>V5FSS4</accession>
<evidence type="ECO:0000313" key="3">
    <source>
        <dbReference type="EMBL" id="GAD95088.1"/>
    </source>
</evidence>
<dbReference type="EMBL" id="BAUL01000115">
    <property type="protein sequence ID" value="GAD95088.1"/>
    <property type="molecule type" value="Genomic_DNA"/>
</dbReference>
<sequence length="449" mass="49404">MPYYDLRNPHAPASLALEPSLSYLAAHAISPAPLPFSYCETSSLEIASLPDRIRRARKSSCQTVRQHQGRLNERAARAGPGRANGRWIRTDARGTVRRRRRASWETSIGERQQRWSPPQPLWQSFGKAVIPPDEPDSRNQLREGRRCRGGRCGGRPVNTAAEGSGIGDRDPATEADPQEKGFIAQDSPARHTIRIQGEETDTDNTSRRSPVSPASHDDDEATPRGSFDADDDISGSGWSRLSTRRNTINNLLSASTTPSRLQPNVASSILGDETTTDDEDIVPFPRLANSTIRGSSTSSGTGAAAGGHIPTPSSSSDSYFPLRSESMSRQHRAGHRPKSPLATHSSDLKSGQDIWDYSETEWWGWIILIVTWIVFVIGMGSCFGVWSWAWDVGETPYAPPELEDDPTLPIVGYYPALIVCTAVMAWVWVVIAWVGMKYFKHANISGEDI</sequence>
<dbReference type="HOGENOM" id="CLU_609698_0_0_1"/>
<feature type="region of interest" description="Disordered" evidence="1">
    <location>
        <begin position="98"/>
        <end position="240"/>
    </location>
</feature>
<dbReference type="eggNOG" id="ENOG502S4R7">
    <property type="taxonomic scope" value="Eukaryota"/>
</dbReference>
<keyword evidence="2" id="KW-0472">Membrane</keyword>
<dbReference type="InParanoid" id="V5FSS4"/>
<keyword evidence="4" id="KW-1185">Reference proteome</keyword>
<feature type="compositionally biased region" description="Basic and acidic residues" evidence="1">
    <location>
        <begin position="135"/>
        <end position="146"/>
    </location>
</feature>
<dbReference type="PANTHER" id="PTHR39400">
    <property type="entry name" value="YALI0E29227P"/>
    <property type="match status" value="1"/>
</dbReference>
<reference evidence="4" key="1">
    <citation type="journal article" date="2014" name="Genome Announc.">
        <title>Draft genome sequence of the formaldehyde-resistant fungus Byssochlamys spectabilis No. 5 (anamorph Paecilomyces variotii No. 5) (NBRC109023).</title>
        <authorList>
            <person name="Oka T."/>
            <person name="Ekino K."/>
            <person name="Fukuda K."/>
            <person name="Nomura Y."/>
        </authorList>
    </citation>
    <scope>NUCLEOTIDE SEQUENCE [LARGE SCALE GENOMIC DNA]</scope>
    <source>
        <strain evidence="4">No. 5 / NBRC 109023</strain>
    </source>
</reference>
<dbReference type="OrthoDB" id="2157498at2759"/>
<evidence type="ECO:0000256" key="2">
    <source>
        <dbReference type="SAM" id="Phobius"/>
    </source>
</evidence>
<gene>
    <name evidence="3" type="ORF">PVAR5_3727</name>
</gene>
<feature type="compositionally biased region" description="Polar residues" evidence="1">
    <location>
        <begin position="104"/>
        <end position="116"/>
    </location>
</feature>
<dbReference type="Pfam" id="PF15159">
    <property type="entry name" value="PIG-Y"/>
    <property type="match status" value="1"/>
</dbReference>
<dbReference type="PANTHER" id="PTHR39400:SF1">
    <property type="entry name" value="PIG-P DOMAIN-CONTAINING PROTEIN"/>
    <property type="match status" value="1"/>
</dbReference>
<keyword evidence="2" id="KW-1133">Transmembrane helix</keyword>
<dbReference type="Proteomes" id="UP000018001">
    <property type="component" value="Unassembled WGS sequence"/>
</dbReference>
<proteinExistence type="predicted"/>
<feature type="transmembrane region" description="Helical" evidence="2">
    <location>
        <begin position="362"/>
        <end position="390"/>
    </location>
</feature>
<organism evidence="3 4">
    <name type="scientific">Byssochlamys spectabilis (strain No. 5 / NBRC 109023)</name>
    <name type="common">Paecilomyces variotii</name>
    <dbReference type="NCBI Taxonomy" id="1356009"/>
    <lineage>
        <taxon>Eukaryota</taxon>
        <taxon>Fungi</taxon>
        <taxon>Dikarya</taxon>
        <taxon>Ascomycota</taxon>
        <taxon>Pezizomycotina</taxon>
        <taxon>Eurotiomycetes</taxon>
        <taxon>Eurotiomycetidae</taxon>
        <taxon>Eurotiales</taxon>
        <taxon>Thermoascaceae</taxon>
        <taxon>Paecilomyces</taxon>
    </lineage>
</organism>
<keyword evidence="2" id="KW-0812">Transmembrane</keyword>